<evidence type="ECO:0000256" key="1">
    <source>
        <dbReference type="ARBA" id="ARBA00000085"/>
    </source>
</evidence>
<feature type="transmembrane region" description="Helical" evidence="10">
    <location>
        <begin position="61"/>
        <end position="84"/>
    </location>
</feature>
<feature type="transmembrane region" description="Helical" evidence="10">
    <location>
        <begin position="124"/>
        <end position="144"/>
    </location>
</feature>
<keyword evidence="3" id="KW-0597">Phosphoprotein</keyword>
<feature type="transmembrane region" description="Helical" evidence="10">
    <location>
        <begin position="579"/>
        <end position="601"/>
    </location>
</feature>
<evidence type="ECO:0000256" key="9">
    <source>
        <dbReference type="SAM" id="MobiDB-lite"/>
    </source>
</evidence>
<dbReference type="RefSeq" id="WP_311677593.1">
    <property type="nucleotide sequence ID" value="NZ_JAVRER010000058.1"/>
</dbReference>
<keyword evidence="7" id="KW-0067">ATP-binding</keyword>
<feature type="compositionally biased region" description="Low complexity" evidence="9">
    <location>
        <begin position="515"/>
        <end position="527"/>
    </location>
</feature>
<feature type="compositionally biased region" description="Pro residues" evidence="9">
    <location>
        <begin position="253"/>
        <end position="263"/>
    </location>
</feature>
<sequence length="700" mass="70617">MAVTALSHGVRALGLWAVLAVPVVLARLLGLVEHVPWGATAAGLVALALAAACARHLPATALLLAAAPGLAFGTALFTADYGFALPVLAYLLGLRGGARQTTAACAALALSGSARVLWRAEDPVTAWLLLLAVLLFLVVFPWLAGRYRLQRRALAEAGWARAARLEEEQRGVAERAALRERARIAAEMHDALGHELSLLALRAGTLQVAADLPERHREAAAGLRAATADAVDRLHEIVGVLRAEEAEPGPAENDPPPEPPPAPDLHHLLGRTVASGLAVRVMAWPERPDAHTALRHRVVREALTNAARYAPGAEVTVACVPGEGGTHLRIASGARPGLGSGAGAKGGSGAGSVGGAREAGARGAGAGSLSGLGAGAASGRGAAGSASYPCPASVSDFGVGSASGLLGAAPAGGPDTEAVGGPDTEAGGGPGPGRPTVRPPLPLAPKGGGSGLRALAGAVRAAGGRFGAGPREEGGHLVEVWLPAQGPDLLPTGTWRRLRGRRLSGRPFQPFARNPLPAGGAPPATGPVLGTAPEVVAGLPLSARRAFDAGPAVSARGPVSVTAPVAATGPVFGPGRLRVLVVAGVVAGAVLLGGGFGWYAYSRSHSVLDARVYTGARLGTPYADLAPRLPARTVGDVPVEREPARPAGAACRYYRAVPGLFVSVDHYRLCFREGRLVDKTVVPGAGAVGDARRELGELGG</sequence>
<evidence type="ECO:0000256" key="3">
    <source>
        <dbReference type="ARBA" id="ARBA00022553"/>
    </source>
</evidence>
<evidence type="ECO:0000256" key="6">
    <source>
        <dbReference type="ARBA" id="ARBA00022777"/>
    </source>
</evidence>
<proteinExistence type="predicted"/>
<evidence type="ECO:0000256" key="10">
    <source>
        <dbReference type="SAM" id="Phobius"/>
    </source>
</evidence>
<feature type="transmembrane region" description="Helical" evidence="10">
    <location>
        <begin position="35"/>
        <end position="54"/>
    </location>
</feature>
<dbReference type="PANTHER" id="PTHR24421:SF10">
    <property type="entry name" value="NITRATE_NITRITE SENSOR PROTEIN NARQ"/>
    <property type="match status" value="1"/>
</dbReference>
<evidence type="ECO:0000256" key="5">
    <source>
        <dbReference type="ARBA" id="ARBA00022741"/>
    </source>
</evidence>
<comment type="caution">
    <text evidence="12">The sequence shown here is derived from an EMBL/GenBank/DDBJ whole genome shotgun (WGS) entry which is preliminary data.</text>
</comment>
<comment type="catalytic activity">
    <reaction evidence="1">
        <text>ATP + protein L-histidine = ADP + protein N-phospho-L-histidine.</text>
        <dbReference type="EC" id="2.7.13.3"/>
    </reaction>
</comment>
<keyword evidence="4" id="KW-0808">Transferase</keyword>
<dbReference type="GO" id="GO:0004673">
    <property type="term" value="F:protein histidine kinase activity"/>
    <property type="evidence" value="ECO:0007669"/>
    <property type="project" value="UniProtKB-EC"/>
</dbReference>
<dbReference type="EMBL" id="JAVRER010000058">
    <property type="protein sequence ID" value="MDT0418951.1"/>
    <property type="molecule type" value="Genomic_DNA"/>
</dbReference>
<feature type="compositionally biased region" description="Low complexity" evidence="9">
    <location>
        <begin position="408"/>
        <end position="425"/>
    </location>
</feature>
<evidence type="ECO:0000256" key="4">
    <source>
        <dbReference type="ARBA" id="ARBA00022679"/>
    </source>
</evidence>
<keyword evidence="10" id="KW-1133">Transmembrane helix</keyword>
<dbReference type="InterPro" id="IPR011712">
    <property type="entry name" value="Sig_transdc_His_kin_sub3_dim/P"/>
</dbReference>
<dbReference type="Pfam" id="PF07730">
    <property type="entry name" value="HisKA_3"/>
    <property type="match status" value="1"/>
</dbReference>
<dbReference type="InterPro" id="IPR036890">
    <property type="entry name" value="HATPase_C_sf"/>
</dbReference>
<feature type="domain" description="Signal transduction histidine kinase subgroup 3 dimerisation and phosphoacceptor" evidence="11">
    <location>
        <begin position="180"/>
        <end position="244"/>
    </location>
</feature>
<feature type="region of interest" description="Disordered" evidence="9">
    <location>
        <begin position="246"/>
        <end position="265"/>
    </location>
</feature>
<gene>
    <name evidence="12" type="ORF">RM574_26060</name>
</gene>
<accession>A0ABD5EBZ1</accession>
<evidence type="ECO:0000256" key="7">
    <source>
        <dbReference type="ARBA" id="ARBA00022840"/>
    </source>
</evidence>
<feature type="transmembrane region" description="Helical" evidence="10">
    <location>
        <begin position="12"/>
        <end position="29"/>
    </location>
</feature>
<dbReference type="Proteomes" id="UP001183607">
    <property type="component" value="Unassembled WGS sequence"/>
</dbReference>
<evidence type="ECO:0000256" key="2">
    <source>
        <dbReference type="ARBA" id="ARBA00012438"/>
    </source>
</evidence>
<keyword evidence="6 12" id="KW-0418">Kinase</keyword>
<dbReference type="EC" id="2.7.13.3" evidence="2"/>
<evidence type="ECO:0000313" key="12">
    <source>
        <dbReference type="EMBL" id="MDT0418951.1"/>
    </source>
</evidence>
<keyword evidence="10" id="KW-0472">Membrane</keyword>
<dbReference type="Gene3D" id="1.20.5.1930">
    <property type="match status" value="1"/>
</dbReference>
<feature type="region of interest" description="Disordered" evidence="9">
    <location>
        <begin position="341"/>
        <end position="366"/>
    </location>
</feature>
<keyword evidence="5" id="KW-0547">Nucleotide-binding</keyword>
<feature type="compositionally biased region" description="Gly residues" evidence="9">
    <location>
        <begin position="341"/>
        <end position="354"/>
    </location>
</feature>
<feature type="region of interest" description="Disordered" evidence="9">
    <location>
        <begin position="408"/>
        <end position="442"/>
    </location>
</feature>
<dbReference type="GO" id="GO:0000160">
    <property type="term" value="P:phosphorelay signal transduction system"/>
    <property type="evidence" value="ECO:0007669"/>
    <property type="project" value="UniProtKB-KW"/>
</dbReference>
<evidence type="ECO:0000256" key="8">
    <source>
        <dbReference type="ARBA" id="ARBA00023012"/>
    </source>
</evidence>
<organism evidence="12 13">
    <name type="scientific">Streptomyces evansiae</name>
    <dbReference type="NCBI Taxonomy" id="3075535"/>
    <lineage>
        <taxon>Bacteria</taxon>
        <taxon>Bacillati</taxon>
        <taxon>Actinomycetota</taxon>
        <taxon>Actinomycetes</taxon>
        <taxon>Kitasatosporales</taxon>
        <taxon>Streptomycetaceae</taxon>
        <taxon>Streptomyces</taxon>
    </lineage>
</organism>
<dbReference type="GO" id="GO:0005524">
    <property type="term" value="F:ATP binding"/>
    <property type="evidence" value="ECO:0007669"/>
    <property type="project" value="UniProtKB-KW"/>
</dbReference>
<dbReference type="AlphaFoldDB" id="A0ABD5EBZ1"/>
<dbReference type="PANTHER" id="PTHR24421">
    <property type="entry name" value="NITRATE/NITRITE SENSOR PROTEIN NARX-RELATED"/>
    <property type="match status" value="1"/>
</dbReference>
<evidence type="ECO:0000313" key="13">
    <source>
        <dbReference type="Proteomes" id="UP001183607"/>
    </source>
</evidence>
<protein>
    <recommendedName>
        <fullName evidence="2">histidine kinase</fullName>
        <ecNumber evidence="2">2.7.13.3</ecNumber>
    </recommendedName>
</protein>
<feature type="region of interest" description="Disordered" evidence="9">
    <location>
        <begin position="506"/>
        <end position="527"/>
    </location>
</feature>
<evidence type="ECO:0000259" key="11">
    <source>
        <dbReference type="Pfam" id="PF07730"/>
    </source>
</evidence>
<reference evidence="13" key="1">
    <citation type="submission" date="2023-07" db="EMBL/GenBank/DDBJ databases">
        <title>30 novel species of actinomycetes from the DSMZ collection.</title>
        <authorList>
            <person name="Nouioui I."/>
        </authorList>
    </citation>
    <scope>NUCLEOTIDE SEQUENCE [LARGE SCALE GENOMIC DNA]</scope>
    <source>
        <strain evidence="13">DSM 41982</strain>
    </source>
</reference>
<name>A0ABD5EBZ1_9ACTN</name>
<keyword evidence="8" id="KW-0902">Two-component regulatory system</keyword>
<dbReference type="Gene3D" id="3.30.565.10">
    <property type="entry name" value="Histidine kinase-like ATPase, C-terminal domain"/>
    <property type="match status" value="1"/>
</dbReference>
<keyword evidence="10" id="KW-0812">Transmembrane</keyword>
<dbReference type="InterPro" id="IPR050482">
    <property type="entry name" value="Sensor_HK_TwoCompSys"/>
</dbReference>